<dbReference type="NCBIfam" id="TIGR01146">
    <property type="entry name" value="ATPsyn_F1gamma"/>
    <property type="match status" value="1"/>
</dbReference>
<evidence type="ECO:0000256" key="6">
    <source>
        <dbReference type="ARBA" id="ARBA00023065"/>
    </source>
</evidence>
<dbReference type="InterPro" id="IPR035968">
    <property type="entry name" value="ATP_synth_F1_ATPase_gsu"/>
</dbReference>
<organism evidence="11 12">
    <name type="scientific">Candidatus Blautia pullistercoris</name>
    <dbReference type="NCBI Taxonomy" id="2838499"/>
    <lineage>
        <taxon>Bacteria</taxon>
        <taxon>Bacillati</taxon>
        <taxon>Bacillota</taxon>
        <taxon>Clostridia</taxon>
        <taxon>Lachnospirales</taxon>
        <taxon>Lachnospiraceae</taxon>
        <taxon>Blautia</taxon>
    </lineage>
</organism>
<dbReference type="GO" id="GO:0042777">
    <property type="term" value="P:proton motive force-driven plasma membrane ATP synthesis"/>
    <property type="evidence" value="ECO:0007669"/>
    <property type="project" value="UniProtKB-UniRule"/>
</dbReference>
<evidence type="ECO:0000313" key="12">
    <source>
        <dbReference type="Proteomes" id="UP000824230"/>
    </source>
</evidence>
<reference evidence="11" key="2">
    <citation type="submission" date="2021-04" db="EMBL/GenBank/DDBJ databases">
        <authorList>
            <person name="Gilroy R."/>
        </authorList>
    </citation>
    <scope>NUCLEOTIDE SEQUENCE</scope>
    <source>
        <strain evidence="11">ChiHjej12B11-1927</strain>
    </source>
</reference>
<evidence type="ECO:0000256" key="4">
    <source>
        <dbReference type="ARBA" id="ARBA00022448"/>
    </source>
</evidence>
<dbReference type="CDD" id="cd12151">
    <property type="entry name" value="F1-ATPase_gamma"/>
    <property type="match status" value="1"/>
</dbReference>
<evidence type="ECO:0000256" key="7">
    <source>
        <dbReference type="ARBA" id="ARBA00023136"/>
    </source>
</evidence>
<dbReference type="AlphaFoldDB" id="A0A9D1VK19"/>
<dbReference type="InterPro" id="IPR000131">
    <property type="entry name" value="ATP_synth_F1_gsu"/>
</dbReference>
<proteinExistence type="inferred from homology"/>
<gene>
    <name evidence="10 11" type="primary">atpG</name>
    <name evidence="11" type="ORF">H9738_02220</name>
</gene>
<evidence type="ECO:0000313" key="11">
    <source>
        <dbReference type="EMBL" id="HIX36674.1"/>
    </source>
</evidence>
<dbReference type="EMBL" id="DXFG01000044">
    <property type="protein sequence ID" value="HIX36674.1"/>
    <property type="molecule type" value="Genomic_DNA"/>
</dbReference>
<keyword evidence="7 10" id="KW-0472">Membrane</keyword>
<dbReference type="Gene3D" id="3.40.1380.10">
    <property type="match status" value="1"/>
</dbReference>
<keyword evidence="6 10" id="KW-0406">Ion transport</keyword>
<accession>A0A9D1VK19</accession>
<name>A0A9D1VK19_9FIRM</name>
<evidence type="ECO:0000256" key="2">
    <source>
        <dbReference type="ARBA" id="ARBA00004170"/>
    </source>
</evidence>
<reference evidence="11" key="1">
    <citation type="journal article" date="2021" name="PeerJ">
        <title>Extensive microbial diversity within the chicken gut microbiome revealed by metagenomics and culture.</title>
        <authorList>
            <person name="Gilroy R."/>
            <person name="Ravi A."/>
            <person name="Getino M."/>
            <person name="Pursley I."/>
            <person name="Horton D.L."/>
            <person name="Alikhan N.F."/>
            <person name="Baker D."/>
            <person name="Gharbi K."/>
            <person name="Hall N."/>
            <person name="Watson M."/>
            <person name="Adriaenssens E.M."/>
            <person name="Foster-Nyarko E."/>
            <person name="Jarju S."/>
            <person name="Secka A."/>
            <person name="Antonio M."/>
            <person name="Oren A."/>
            <person name="Chaudhuri R.R."/>
            <person name="La Ragione R."/>
            <person name="Hildebrand F."/>
            <person name="Pallen M.J."/>
        </authorList>
    </citation>
    <scope>NUCLEOTIDE SEQUENCE</scope>
    <source>
        <strain evidence="11">ChiHjej12B11-1927</strain>
    </source>
</reference>
<comment type="subunit">
    <text evidence="10">F-type ATPases have 2 components, CF(1) - the catalytic core - and CF(0) - the membrane proton channel. CF(1) has five subunits: alpha(3), beta(3), gamma(1), delta(1), epsilon(1). CF(0) has three main subunits: a, b and c.</text>
</comment>
<evidence type="ECO:0000256" key="9">
    <source>
        <dbReference type="ARBA" id="ARBA00023310"/>
    </source>
</evidence>
<keyword evidence="9 10" id="KW-0066">ATP synthesis</keyword>
<evidence type="ECO:0000256" key="8">
    <source>
        <dbReference type="ARBA" id="ARBA00023196"/>
    </source>
</evidence>
<evidence type="ECO:0000256" key="3">
    <source>
        <dbReference type="ARBA" id="ARBA00007681"/>
    </source>
</evidence>
<comment type="similarity">
    <text evidence="3 10">Belongs to the ATPase gamma chain family.</text>
</comment>
<dbReference type="PRINTS" id="PR00126">
    <property type="entry name" value="ATPASEGAMMA"/>
</dbReference>
<keyword evidence="8 10" id="KW-0139">CF(1)</keyword>
<comment type="caution">
    <text evidence="11">The sequence shown here is derived from an EMBL/GenBank/DDBJ whole genome shotgun (WGS) entry which is preliminary data.</text>
</comment>
<comment type="subcellular location">
    <subcellularLocation>
        <location evidence="10">Cell membrane</location>
        <topology evidence="10">Peripheral membrane protein</topology>
    </subcellularLocation>
    <subcellularLocation>
        <location evidence="2">Membrane</location>
        <topology evidence="2">Peripheral membrane protein</topology>
    </subcellularLocation>
</comment>
<comment type="function">
    <text evidence="1 10">Produces ATP from ADP in the presence of a proton gradient across the membrane. The gamma chain is believed to be important in regulating ATPase activity and the flow of protons through the CF(0) complex.</text>
</comment>
<evidence type="ECO:0000256" key="5">
    <source>
        <dbReference type="ARBA" id="ARBA00022781"/>
    </source>
</evidence>
<dbReference type="GO" id="GO:0046933">
    <property type="term" value="F:proton-transporting ATP synthase activity, rotational mechanism"/>
    <property type="evidence" value="ECO:0007669"/>
    <property type="project" value="UniProtKB-UniRule"/>
</dbReference>
<dbReference type="Proteomes" id="UP000824230">
    <property type="component" value="Unassembled WGS sequence"/>
</dbReference>
<evidence type="ECO:0000256" key="10">
    <source>
        <dbReference type="HAMAP-Rule" id="MF_00815"/>
    </source>
</evidence>
<protein>
    <recommendedName>
        <fullName evidence="10">ATP synthase gamma chain</fullName>
    </recommendedName>
    <alternativeName>
        <fullName evidence="10">ATP synthase F1 sector gamma subunit</fullName>
    </alternativeName>
    <alternativeName>
        <fullName evidence="10">F-ATPase gamma subunit</fullName>
    </alternativeName>
</protein>
<evidence type="ECO:0000256" key="1">
    <source>
        <dbReference type="ARBA" id="ARBA00003456"/>
    </source>
</evidence>
<dbReference type="GO" id="GO:0005886">
    <property type="term" value="C:plasma membrane"/>
    <property type="evidence" value="ECO:0007669"/>
    <property type="project" value="UniProtKB-SubCell"/>
</dbReference>
<sequence>MASAKEIQSRIKSIQDTMKITNAMYMISSSKMKKAKQILADTEPYFYALQSAISRVLRHVPDIEHKYFNERPEIKPEERKIGYIVVSADKGLAGAYNHNIFKLAEEQIAKNPHTQLFVLGEVGRRYFAQKHMDVDTTFRYTVQKPTRHRARVIAEKMIALYLDGDLDEVHIIYTRMVNAATMVAESKQLLPLKKATFSTQIQLMADVHQEEIEMVPSAHEVLSSIVPNYLKGILYGCLVESYASEHNSRMMAMDSATTSAREMLKDLSIKLNRVRQAAITQEITEIIGGAKAQKKK</sequence>
<dbReference type="InterPro" id="IPR023632">
    <property type="entry name" value="ATP_synth_F1_gsu_CS"/>
</dbReference>
<dbReference type="SUPFAM" id="SSF52943">
    <property type="entry name" value="ATP synthase (F1-ATPase), gamma subunit"/>
    <property type="match status" value="1"/>
</dbReference>
<keyword evidence="5 10" id="KW-0375">Hydrogen ion transport</keyword>
<dbReference type="GO" id="GO:0045259">
    <property type="term" value="C:proton-transporting ATP synthase complex"/>
    <property type="evidence" value="ECO:0007669"/>
    <property type="project" value="UniProtKB-KW"/>
</dbReference>
<keyword evidence="10" id="KW-1003">Cell membrane</keyword>
<dbReference type="Gene3D" id="1.10.287.80">
    <property type="entry name" value="ATP synthase, gamma subunit, helix hairpin domain"/>
    <property type="match status" value="1"/>
</dbReference>
<dbReference type="PANTHER" id="PTHR11693">
    <property type="entry name" value="ATP SYNTHASE GAMMA CHAIN"/>
    <property type="match status" value="1"/>
</dbReference>
<keyword evidence="4 10" id="KW-0813">Transport</keyword>
<dbReference type="GO" id="GO:0005524">
    <property type="term" value="F:ATP binding"/>
    <property type="evidence" value="ECO:0007669"/>
    <property type="project" value="UniProtKB-UniRule"/>
</dbReference>
<dbReference type="PANTHER" id="PTHR11693:SF22">
    <property type="entry name" value="ATP SYNTHASE SUBUNIT GAMMA, MITOCHONDRIAL"/>
    <property type="match status" value="1"/>
</dbReference>
<dbReference type="HAMAP" id="MF_00815">
    <property type="entry name" value="ATP_synth_gamma_bact"/>
    <property type="match status" value="1"/>
</dbReference>
<dbReference type="Pfam" id="PF00231">
    <property type="entry name" value="ATP-synt"/>
    <property type="match status" value="1"/>
</dbReference>
<dbReference type="PROSITE" id="PS00153">
    <property type="entry name" value="ATPASE_GAMMA"/>
    <property type="match status" value="1"/>
</dbReference>